<evidence type="ECO:0000256" key="1">
    <source>
        <dbReference type="SAM" id="MobiDB-lite"/>
    </source>
</evidence>
<comment type="caution">
    <text evidence="2">The sequence shown here is derived from an EMBL/GenBank/DDBJ whole genome shotgun (WGS) entry which is preliminary data.</text>
</comment>
<protein>
    <submittedName>
        <fullName evidence="2">Uncharacterized protein</fullName>
    </submittedName>
</protein>
<gene>
    <name evidence="2" type="ORF">JG687_00012684</name>
</gene>
<proteinExistence type="predicted"/>
<organism evidence="2 3">
    <name type="scientific">Phytophthora cactorum</name>
    <dbReference type="NCBI Taxonomy" id="29920"/>
    <lineage>
        <taxon>Eukaryota</taxon>
        <taxon>Sar</taxon>
        <taxon>Stramenopiles</taxon>
        <taxon>Oomycota</taxon>
        <taxon>Peronosporomycetes</taxon>
        <taxon>Peronosporales</taxon>
        <taxon>Peronosporaceae</taxon>
        <taxon>Phytophthora</taxon>
    </lineage>
</organism>
<accession>A0A8T1U144</accession>
<evidence type="ECO:0000313" key="2">
    <source>
        <dbReference type="EMBL" id="KAG6952953.1"/>
    </source>
</evidence>
<sequence length="60" mass="6908">MKHLDEMSASHHEGDRKEGFNGKPKRIEEFRAVLQLPNYSLITEGLFSNFQPPREPAVNI</sequence>
<evidence type="ECO:0000313" key="3">
    <source>
        <dbReference type="Proteomes" id="UP000688947"/>
    </source>
</evidence>
<dbReference type="Proteomes" id="UP000688947">
    <property type="component" value="Unassembled WGS sequence"/>
</dbReference>
<dbReference type="VEuPathDB" id="FungiDB:PC110_g1252"/>
<dbReference type="EMBL" id="JAENGZ010000870">
    <property type="protein sequence ID" value="KAG6952953.1"/>
    <property type="molecule type" value="Genomic_DNA"/>
</dbReference>
<name>A0A8T1U144_9STRA</name>
<feature type="region of interest" description="Disordered" evidence="1">
    <location>
        <begin position="1"/>
        <end position="23"/>
    </location>
</feature>
<reference evidence="2" key="1">
    <citation type="submission" date="2021-01" db="EMBL/GenBank/DDBJ databases">
        <title>Phytophthora aleatoria, a newly-described species from Pinus radiata is distinct from Phytophthora cactorum isolates based on comparative genomics.</title>
        <authorList>
            <person name="Mcdougal R."/>
            <person name="Panda P."/>
            <person name="Williams N."/>
            <person name="Studholme D.J."/>
        </authorList>
    </citation>
    <scope>NUCLEOTIDE SEQUENCE</scope>
    <source>
        <strain evidence="2">NZFS 3830</strain>
    </source>
</reference>
<dbReference type="OrthoDB" id="116537at2759"/>
<dbReference type="AlphaFoldDB" id="A0A8T1U144"/>